<accession>A0A5C5U154</accession>
<keyword evidence="3" id="KW-1185">Reference proteome</keyword>
<dbReference type="Pfam" id="PF18029">
    <property type="entry name" value="Glyoxalase_6"/>
    <property type="match status" value="1"/>
</dbReference>
<dbReference type="Gene3D" id="3.10.180.10">
    <property type="entry name" value="2,3-Dihydroxybiphenyl 1,2-Dioxygenase, domain 1"/>
    <property type="match status" value="1"/>
</dbReference>
<dbReference type="Proteomes" id="UP000315949">
    <property type="component" value="Unassembled WGS sequence"/>
</dbReference>
<dbReference type="SUPFAM" id="SSF54593">
    <property type="entry name" value="Glyoxalase/Bleomycin resistance protein/Dihydroxybiphenyl dioxygenase"/>
    <property type="match status" value="1"/>
</dbReference>
<dbReference type="OrthoDB" id="69243at2"/>
<dbReference type="InterPro" id="IPR037523">
    <property type="entry name" value="VOC_core"/>
</dbReference>
<dbReference type="InterPro" id="IPR029068">
    <property type="entry name" value="Glyas_Bleomycin-R_OHBP_Dase"/>
</dbReference>
<gene>
    <name evidence="2" type="ORF">FQY79_07625</name>
</gene>
<dbReference type="PANTHER" id="PTHR35908">
    <property type="entry name" value="HYPOTHETICAL FUSION PROTEIN"/>
    <property type="match status" value="1"/>
</dbReference>
<dbReference type="CDD" id="cd06587">
    <property type="entry name" value="VOC"/>
    <property type="match status" value="1"/>
</dbReference>
<reference evidence="2 3" key="1">
    <citation type="submission" date="2019-07" db="EMBL/GenBank/DDBJ databases">
        <title>Luteimonas sp. YD-1 nov., isolated from acidic soil.</title>
        <authorList>
            <person name="Zhou J."/>
        </authorList>
    </citation>
    <scope>NUCLEOTIDE SEQUENCE [LARGE SCALE GENOMIC DNA]</scope>
    <source>
        <strain evidence="2 3">YD-1</strain>
    </source>
</reference>
<sequence>MHRSRLAGFMIDVRDGTLEAAAKFWGGALGLPVVDPDEGGRGRYAVFGPAPGGLHAEVQRVDHPPRVHLDIKADDVEAEVRRLEALGARRIEHVRARLWVMEAPSGQRFCVVPMREGARRAMPSTWP</sequence>
<feature type="domain" description="VOC" evidence="1">
    <location>
        <begin position="5"/>
        <end position="127"/>
    </location>
</feature>
<dbReference type="EMBL" id="VOHE01000003">
    <property type="protein sequence ID" value="TWT19696.1"/>
    <property type="molecule type" value="Genomic_DNA"/>
</dbReference>
<organism evidence="2 3">
    <name type="scientific">Luteimonas wenzhouensis</name>
    <dbReference type="NCBI Taxonomy" id="2599615"/>
    <lineage>
        <taxon>Bacteria</taxon>
        <taxon>Pseudomonadati</taxon>
        <taxon>Pseudomonadota</taxon>
        <taxon>Gammaproteobacteria</taxon>
        <taxon>Lysobacterales</taxon>
        <taxon>Lysobacteraceae</taxon>
        <taxon>Luteimonas</taxon>
    </lineage>
</organism>
<proteinExistence type="predicted"/>
<dbReference type="InterPro" id="IPR041581">
    <property type="entry name" value="Glyoxalase_6"/>
</dbReference>
<dbReference type="PROSITE" id="PS51819">
    <property type="entry name" value="VOC"/>
    <property type="match status" value="1"/>
</dbReference>
<evidence type="ECO:0000313" key="2">
    <source>
        <dbReference type="EMBL" id="TWT19696.1"/>
    </source>
</evidence>
<name>A0A5C5U154_9GAMM</name>
<evidence type="ECO:0000259" key="1">
    <source>
        <dbReference type="PROSITE" id="PS51819"/>
    </source>
</evidence>
<dbReference type="AlphaFoldDB" id="A0A5C5U154"/>
<protein>
    <submittedName>
        <fullName evidence="2">VOC family protein</fullName>
    </submittedName>
</protein>
<dbReference type="PANTHER" id="PTHR35908:SF1">
    <property type="entry name" value="CONSERVED PROTEIN"/>
    <property type="match status" value="1"/>
</dbReference>
<evidence type="ECO:0000313" key="3">
    <source>
        <dbReference type="Proteomes" id="UP000315949"/>
    </source>
</evidence>
<comment type="caution">
    <text evidence="2">The sequence shown here is derived from an EMBL/GenBank/DDBJ whole genome shotgun (WGS) entry which is preliminary data.</text>
</comment>